<protein>
    <submittedName>
        <fullName evidence="1">Uncharacterized protein</fullName>
    </submittedName>
</protein>
<comment type="caution">
    <text evidence="1">The sequence shown here is derived from an EMBL/GenBank/DDBJ whole genome shotgun (WGS) entry which is preliminary data.</text>
</comment>
<dbReference type="EMBL" id="JAAAWP010000007">
    <property type="protein sequence ID" value="NDW22259.1"/>
    <property type="molecule type" value="Genomic_DNA"/>
</dbReference>
<name>A0A6L9MVI3_9ALTE</name>
<reference evidence="1 2" key="1">
    <citation type="submission" date="2020-01" db="EMBL/GenBank/DDBJ databases">
        <title>Genomes of bacteria type strains.</title>
        <authorList>
            <person name="Chen J."/>
            <person name="Zhu S."/>
            <person name="Yang J."/>
        </authorList>
    </citation>
    <scope>NUCLEOTIDE SEQUENCE [LARGE SCALE GENOMIC DNA]</scope>
    <source>
        <strain evidence="1 2">LMG 22958</strain>
    </source>
</reference>
<accession>A0A6L9MVI3</accession>
<evidence type="ECO:0000313" key="2">
    <source>
        <dbReference type="Proteomes" id="UP000478837"/>
    </source>
</evidence>
<dbReference type="Proteomes" id="UP000478837">
    <property type="component" value="Unassembled WGS sequence"/>
</dbReference>
<organism evidence="1 2">
    <name type="scientific">Alteromonas hispanica</name>
    <dbReference type="NCBI Taxonomy" id="315421"/>
    <lineage>
        <taxon>Bacteria</taxon>
        <taxon>Pseudomonadati</taxon>
        <taxon>Pseudomonadota</taxon>
        <taxon>Gammaproteobacteria</taxon>
        <taxon>Alteromonadales</taxon>
        <taxon>Alteromonadaceae</taxon>
        <taxon>Alteromonas/Salinimonas group</taxon>
        <taxon>Alteromonas</taxon>
    </lineage>
</organism>
<sequence length="134" mass="14728">MHTLKTMNKPSNAITPMVHGLYKLTLKPSVNLAIQTKPVFGANVTLHSDIIEHASFIANPDSVIGWLDLGGLAYLCVEEGIQFNQDETAPPFLPSQFLHCDGGILRVNTPTRFYPIAKTSSEALKHGAFYFTPM</sequence>
<gene>
    <name evidence="1" type="ORF">GTW09_12050</name>
</gene>
<evidence type="ECO:0000313" key="1">
    <source>
        <dbReference type="EMBL" id="NDW22259.1"/>
    </source>
</evidence>
<keyword evidence="2" id="KW-1185">Reference proteome</keyword>
<dbReference type="AlphaFoldDB" id="A0A6L9MVI3"/>
<proteinExistence type="predicted"/>